<protein>
    <submittedName>
        <fullName evidence="2">Uncharacterized protein</fullName>
    </submittedName>
</protein>
<keyword evidence="1" id="KW-0472">Membrane</keyword>
<dbReference type="EMBL" id="UGLC01000002">
    <property type="protein sequence ID" value="STT53600.1"/>
    <property type="molecule type" value="Genomic_DNA"/>
</dbReference>
<name>A0A377WFL2_KLEPN</name>
<evidence type="ECO:0000313" key="3">
    <source>
        <dbReference type="Proteomes" id="UP000254799"/>
    </source>
</evidence>
<sequence length="117" mass="13294">MLLNKARGLLRFVQTFLDLVHAVGQRIIRQQVQARQQAVERRHALFRLLVLHTVLLVIAFMGAQRTLQLAAAAVEFADLFFRIVLESHRQMAADKAAEGLVQALGFLHIERQGRKTL</sequence>
<organism evidence="2 3">
    <name type="scientific">Klebsiella pneumoniae</name>
    <dbReference type="NCBI Taxonomy" id="573"/>
    <lineage>
        <taxon>Bacteria</taxon>
        <taxon>Pseudomonadati</taxon>
        <taxon>Pseudomonadota</taxon>
        <taxon>Gammaproteobacteria</taxon>
        <taxon>Enterobacterales</taxon>
        <taxon>Enterobacteriaceae</taxon>
        <taxon>Klebsiella/Raoultella group</taxon>
        <taxon>Klebsiella</taxon>
        <taxon>Klebsiella pneumoniae complex</taxon>
    </lineage>
</organism>
<dbReference type="AlphaFoldDB" id="A0A377WFL2"/>
<evidence type="ECO:0000313" key="2">
    <source>
        <dbReference type="EMBL" id="STT53600.1"/>
    </source>
</evidence>
<reference evidence="2 3" key="1">
    <citation type="submission" date="2018-06" db="EMBL/GenBank/DDBJ databases">
        <authorList>
            <consortium name="Pathogen Informatics"/>
            <person name="Doyle S."/>
        </authorList>
    </citation>
    <scope>NUCLEOTIDE SEQUENCE [LARGE SCALE GENOMIC DNA]</scope>
    <source>
        <strain evidence="2 3">NCTC8849</strain>
    </source>
</reference>
<evidence type="ECO:0000256" key="1">
    <source>
        <dbReference type="SAM" id="Phobius"/>
    </source>
</evidence>
<proteinExistence type="predicted"/>
<keyword evidence="1" id="KW-0812">Transmembrane</keyword>
<dbReference type="Proteomes" id="UP000254799">
    <property type="component" value="Unassembled WGS sequence"/>
</dbReference>
<gene>
    <name evidence="2" type="ORF">NCTC8849_02174</name>
</gene>
<keyword evidence="1" id="KW-1133">Transmembrane helix</keyword>
<feature type="transmembrane region" description="Helical" evidence="1">
    <location>
        <begin position="44"/>
        <end position="61"/>
    </location>
</feature>
<accession>A0A377WFL2</accession>